<reference evidence="1 2" key="1">
    <citation type="journal article" date="2019" name="Genome Biol. Evol.">
        <title>Insights into the evolution of the New World diploid cottons (Gossypium, subgenus Houzingenia) based on genome sequencing.</title>
        <authorList>
            <person name="Grover C.E."/>
            <person name="Arick M.A. 2nd"/>
            <person name="Thrash A."/>
            <person name="Conover J.L."/>
            <person name="Sanders W.S."/>
            <person name="Peterson D.G."/>
            <person name="Frelichowski J.E."/>
            <person name="Scheffler J.A."/>
            <person name="Scheffler B.E."/>
            <person name="Wendel J.F."/>
        </authorList>
    </citation>
    <scope>NUCLEOTIDE SEQUENCE [LARGE SCALE GENOMIC DNA]</scope>
    <source>
        <strain evidence="1">1</strain>
        <tissue evidence="1">Leaf</tissue>
    </source>
</reference>
<name>A0A7J9N0E1_GOSSC</name>
<evidence type="ECO:0000313" key="2">
    <source>
        <dbReference type="Proteomes" id="UP000593576"/>
    </source>
</evidence>
<feature type="non-terminal residue" evidence="1">
    <location>
        <position position="108"/>
    </location>
</feature>
<gene>
    <name evidence="1" type="ORF">Goshw_012885</name>
</gene>
<sequence length="108" mass="12464">VLKSLQSTRNDLAITSKISTNKVKATCRFYDSPFYMSDFLENTDLTLYKDINMDNIVNYLTKGRGEWKRQPSTNLPLLFNQAIMFPIAKMWMPFLCTRISLALNVSTV</sequence>
<comment type="caution">
    <text evidence="1">The sequence shown here is derived from an EMBL/GenBank/DDBJ whole genome shotgun (WGS) entry which is preliminary data.</text>
</comment>
<proteinExistence type="predicted"/>
<keyword evidence="2" id="KW-1185">Reference proteome</keyword>
<dbReference type="OrthoDB" id="10492531at2759"/>
<accession>A0A7J9N0E1</accession>
<dbReference type="AlphaFoldDB" id="A0A7J9N0E1"/>
<dbReference type="Proteomes" id="UP000593576">
    <property type="component" value="Unassembled WGS sequence"/>
</dbReference>
<organism evidence="1 2">
    <name type="scientific">Gossypium schwendimanii</name>
    <name type="common">Cotton</name>
    <dbReference type="NCBI Taxonomy" id="34291"/>
    <lineage>
        <taxon>Eukaryota</taxon>
        <taxon>Viridiplantae</taxon>
        <taxon>Streptophyta</taxon>
        <taxon>Embryophyta</taxon>
        <taxon>Tracheophyta</taxon>
        <taxon>Spermatophyta</taxon>
        <taxon>Magnoliopsida</taxon>
        <taxon>eudicotyledons</taxon>
        <taxon>Gunneridae</taxon>
        <taxon>Pentapetalae</taxon>
        <taxon>rosids</taxon>
        <taxon>malvids</taxon>
        <taxon>Malvales</taxon>
        <taxon>Malvaceae</taxon>
        <taxon>Malvoideae</taxon>
        <taxon>Gossypium</taxon>
    </lineage>
</organism>
<evidence type="ECO:0000313" key="1">
    <source>
        <dbReference type="EMBL" id="MBA0876833.1"/>
    </source>
</evidence>
<dbReference type="EMBL" id="JABFAF010266239">
    <property type="protein sequence ID" value="MBA0876833.1"/>
    <property type="molecule type" value="Genomic_DNA"/>
</dbReference>
<protein>
    <submittedName>
        <fullName evidence="1">Uncharacterized protein</fullName>
    </submittedName>
</protein>